<dbReference type="InterPro" id="IPR004274">
    <property type="entry name" value="FCP1_dom"/>
</dbReference>
<protein>
    <submittedName>
        <fullName evidence="2">NLI interacting factor-like phosphatase</fullName>
    </submittedName>
</protein>
<dbReference type="EMBL" id="CP042997">
    <property type="protein sequence ID" value="QEH38192.1"/>
    <property type="molecule type" value="Genomic_DNA"/>
</dbReference>
<keyword evidence="3" id="KW-1185">Reference proteome</keyword>
<dbReference type="InterPro" id="IPR036412">
    <property type="entry name" value="HAD-like_sf"/>
</dbReference>
<dbReference type="Gene3D" id="3.40.50.1000">
    <property type="entry name" value="HAD superfamily/HAD-like"/>
    <property type="match status" value="1"/>
</dbReference>
<dbReference type="RefSeq" id="WP_148597658.1">
    <property type="nucleotide sequence ID" value="NZ_CP042997.1"/>
</dbReference>
<dbReference type="PROSITE" id="PS50969">
    <property type="entry name" value="FCP1"/>
    <property type="match status" value="1"/>
</dbReference>
<dbReference type="Pfam" id="PF03031">
    <property type="entry name" value="NIF"/>
    <property type="match status" value="1"/>
</dbReference>
<dbReference type="SMART" id="SM00577">
    <property type="entry name" value="CPDc"/>
    <property type="match status" value="1"/>
</dbReference>
<dbReference type="PANTHER" id="PTHR12210">
    <property type="entry name" value="DULLARD PROTEIN PHOSPHATASE"/>
    <property type="match status" value="1"/>
</dbReference>
<dbReference type="Proteomes" id="UP000324233">
    <property type="component" value="Chromosome"/>
</dbReference>
<gene>
    <name evidence="2" type="ORF">OJF2_67900</name>
</gene>
<feature type="domain" description="FCP1 homology" evidence="1">
    <location>
        <begin position="1"/>
        <end position="162"/>
    </location>
</feature>
<dbReference type="InterPro" id="IPR050365">
    <property type="entry name" value="TIM50"/>
</dbReference>
<dbReference type="InterPro" id="IPR023214">
    <property type="entry name" value="HAD_sf"/>
</dbReference>
<dbReference type="OrthoDB" id="65801at2"/>
<dbReference type="AlphaFoldDB" id="A0A5B9WC86"/>
<proteinExistence type="predicted"/>
<dbReference type="SUPFAM" id="SSF56784">
    <property type="entry name" value="HAD-like"/>
    <property type="match status" value="1"/>
</dbReference>
<sequence length="185" mass="21438">MQRPLLILDLDETLAFATTEARPDLGVPDFRVGEFAVHRRPYLGEFLRTVASWYDLAVWSSASAPYVAGLVGRLFADGPALRFIWSSERCTRRYHPETQEYYWVKDLKKVKRAGFALERVLMIDDTPAKLERNYGNHLRVLPFEGQAGDVELRNLIPYLGFLRDVEDLRAVEKRDWRLRLPEPDG</sequence>
<accession>A0A5B9WC86</accession>
<evidence type="ECO:0000313" key="2">
    <source>
        <dbReference type="EMBL" id="QEH38192.1"/>
    </source>
</evidence>
<reference evidence="2 3" key="1">
    <citation type="submission" date="2019-08" db="EMBL/GenBank/DDBJ databases">
        <title>Deep-cultivation of Planctomycetes and their phenomic and genomic characterization uncovers novel biology.</title>
        <authorList>
            <person name="Wiegand S."/>
            <person name="Jogler M."/>
            <person name="Boedeker C."/>
            <person name="Pinto D."/>
            <person name="Vollmers J."/>
            <person name="Rivas-Marin E."/>
            <person name="Kohn T."/>
            <person name="Peeters S.H."/>
            <person name="Heuer A."/>
            <person name="Rast P."/>
            <person name="Oberbeckmann S."/>
            <person name="Bunk B."/>
            <person name="Jeske O."/>
            <person name="Meyerdierks A."/>
            <person name="Storesund J.E."/>
            <person name="Kallscheuer N."/>
            <person name="Luecker S."/>
            <person name="Lage O.M."/>
            <person name="Pohl T."/>
            <person name="Merkel B.J."/>
            <person name="Hornburger P."/>
            <person name="Mueller R.-W."/>
            <person name="Bruemmer F."/>
            <person name="Labrenz M."/>
            <person name="Spormann A.M."/>
            <person name="Op den Camp H."/>
            <person name="Overmann J."/>
            <person name="Amann R."/>
            <person name="Jetten M.S.M."/>
            <person name="Mascher T."/>
            <person name="Medema M.H."/>
            <person name="Devos D.P."/>
            <person name="Kaster A.-K."/>
            <person name="Ovreas L."/>
            <person name="Rohde M."/>
            <person name="Galperin M.Y."/>
            <person name="Jogler C."/>
        </authorList>
    </citation>
    <scope>NUCLEOTIDE SEQUENCE [LARGE SCALE GENOMIC DNA]</scope>
    <source>
        <strain evidence="2 3">OJF2</strain>
    </source>
</reference>
<name>A0A5B9WC86_9BACT</name>
<evidence type="ECO:0000259" key="1">
    <source>
        <dbReference type="PROSITE" id="PS50969"/>
    </source>
</evidence>
<evidence type="ECO:0000313" key="3">
    <source>
        <dbReference type="Proteomes" id="UP000324233"/>
    </source>
</evidence>
<dbReference type="KEGG" id="agv:OJF2_67900"/>
<organism evidence="2 3">
    <name type="scientific">Aquisphaera giovannonii</name>
    <dbReference type="NCBI Taxonomy" id="406548"/>
    <lineage>
        <taxon>Bacteria</taxon>
        <taxon>Pseudomonadati</taxon>
        <taxon>Planctomycetota</taxon>
        <taxon>Planctomycetia</taxon>
        <taxon>Isosphaerales</taxon>
        <taxon>Isosphaeraceae</taxon>
        <taxon>Aquisphaera</taxon>
    </lineage>
</organism>